<evidence type="ECO:0000313" key="1">
    <source>
        <dbReference type="EMBL" id="KZM69092.1"/>
    </source>
</evidence>
<keyword evidence="2" id="KW-1185">Reference proteome</keyword>
<dbReference type="STRING" id="455432.AWN90_15310"/>
<gene>
    <name evidence="1" type="ORF">AWN90_15310</name>
</gene>
<sequence>MRIAVIGASGRIGGAVAGVLRGRGHEVVELTRAAGVDAYSGAGLGDALAGVAVVVDASNAPSTETAVVTDFFRTVARNVQREAASAGVRRIVVVSIVGIDGLTAGHYAGKLAHEGAYREGPVPVRIVRATQFHEFAEMMLEWTTRGDTADVPAMPTRLVAARAVAEKLADIAVADAAPDLVEIAGPEEQNLADAAAKLAARRGNPAHVRGVEDAADPNWPLVAAGVLRGGATAIVAGPTFDEWLDRHYPANTTQSAY</sequence>
<reference evidence="1 2" key="1">
    <citation type="submission" date="2016-04" db="EMBL/GenBank/DDBJ databases">
        <authorList>
            <person name="Evans L.H."/>
            <person name="Alamgir A."/>
            <person name="Owens N."/>
            <person name="Weber N.D."/>
            <person name="Virtaneva K."/>
            <person name="Barbian K."/>
            <person name="Babar A."/>
            <person name="Rosenke K."/>
        </authorList>
    </citation>
    <scope>NUCLEOTIDE SEQUENCE [LARGE SCALE GENOMIC DNA]</scope>
    <source>
        <strain evidence="1 2">IFM 0406</strain>
    </source>
</reference>
<dbReference type="Gene3D" id="3.40.50.720">
    <property type="entry name" value="NAD(P)-binding Rossmann-like Domain"/>
    <property type="match status" value="1"/>
</dbReference>
<dbReference type="SUPFAM" id="SSF51735">
    <property type="entry name" value="NAD(P)-binding Rossmann-fold domains"/>
    <property type="match status" value="1"/>
</dbReference>
<dbReference type="OrthoDB" id="9771302at2"/>
<dbReference type="AlphaFoldDB" id="A0A164I4J6"/>
<comment type="caution">
    <text evidence="1">The sequence shown here is derived from an EMBL/GenBank/DDBJ whole genome shotgun (WGS) entry which is preliminary data.</text>
</comment>
<protein>
    <submittedName>
        <fullName evidence="1">Epimerase</fullName>
    </submittedName>
</protein>
<dbReference type="EMBL" id="LWGR01000021">
    <property type="protein sequence ID" value="KZM69092.1"/>
    <property type="molecule type" value="Genomic_DNA"/>
</dbReference>
<proteinExistence type="predicted"/>
<accession>A0A164I4J6</accession>
<evidence type="ECO:0000313" key="2">
    <source>
        <dbReference type="Proteomes" id="UP000076512"/>
    </source>
</evidence>
<dbReference type="InterPro" id="IPR036291">
    <property type="entry name" value="NAD(P)-bd_dom_sf"/>
</dbReference>
<dbReference type="Proteomes" id="UP000076512">
    <property type="component" value="Unassembled WGS sequence"/>
</dbReference>
<dbReference type="RefSeq" id="WP_067581252.1">
    <property type="nucleotide sequence ID" value="NZ_JABMCZ010000002.1"/>
</dbReference>
<organism evidence="1 2">
    <name type="scientific">Nocardia terpenica</name>
    <dbReference type="NCBI Taxonomy" id="455432"/>
    <lineage>
        <taxon>Bacteria</taxon>
        <taxon>Bacillati</taxon>
        <taxon>Actinomycetota</taxon>
        <taxon>Actinomycetes</taxon>
        <taxon>Mycobacteriales</taxon>
        <taxon>Nocardiaceae</taxon>
        <taxon>Nocardia</taxon>
    </lineage>
</organism>
<name>A0A164I4J6_9NOCA</name>